<dbReference type="InterPro" id="IPR024213">
    <property type="entry name" value="DUF3822"/>
</dbReference>
<accession>A0ABW9ZAQ6</accession>
<dbReference type="Pfam" id="PF12864">
    <property type="entry name" value="DUF3822"/>
    <property type="match status" value="1"/>
</dbReference>
<comment type="caution">
    <text evidence="1">The sequence shown here is derived from an EMBL/GenBank/DDBJ whole genome shotgun (WGS) entry which is preliminary data.</text>
</comment>
<dbReference type="EMBL" id="JAABLM010000008">
    <property type="protein sequence ID" value="NBL65216.1"/>
    <property type="molecule type" value="Genomic_DNA"/>
</dbReference>
<organism evidence="1 2">
    <name type="scientific">Flavobacterium ichthyis</name>
    <dbReference type="NCBI Taxonomy" id="2698827"/>
    <lineage>
        <taxon>Bacteria</taxon>
        <taxon>Pseudomonadati</taxon>
        <taxon>Bacteroidota</taxon>
        <taxon>Flavobacteriia</taxon>
        <taxon>Flavobacteriales</taxon>
        <taxon>Flavobacteriaceae</taxon>
        <taxon>Flavobacterium</taxon>
    </lineage>
</organism>
<dbReference type="Proteomes" id="UP000798602">
    <property type="component" value="Unassembled WGS sequence"/>
</dbReference>
<proteinExistence type="predicted"/>
<gene>
    <name evidence="1" type="ORF">GV828_08410</name>
</gene>
<reference evidence="2" key="1">
    <citation type="submission" date="2020-01" db="EMBL/GenBank/DDBJ databases">
        <title>Sphingomonas sp. strain CSW-10.</title>
        <authorList>
            <person name="Chen W.-M."/>
        </authorList>
    </citation>
    <scope>NUCLEOTIDE SEQUENCE [LARGE SCALE GENOMIC DNA]</scope>
    <source>
        <strain evidence="2">NST-5</strain>
    </source>
</reference>
<evidence type="ECO:0000313" key="2">
    <source>
        <dbReference type="Proteomes" id="UP000798602"/>
    </source>
</evidence>
<name>A0ABW9ZAQ6_9FLAO</name>
<protein>
    <submittedName>
        <fullName evidence="1">DUF3822 family protein</fullName>
    </submittedName>
</protein>
<evidence type="ECO:0000313" key="1">
    <source>
        <dbReference type="EMBL" id="NBL65216.1"/>
    </source>
</evidence>
<keyword evidence="2" id="KW-1185">Reference proteome</keyword>
<dbReference type="CDD" id="cd24013">
    <property type="entry name" value="ASKHA_ATPase_BT3980-like"/>
    <property type="match status" value="1"/>
</dbReference>
<dbReference type="Gene3D" id="3.30.420.260">
    <property type="match status" value="1"/>
</dbReference>
<sequence>MCYLKVTDITEKKYKKLVIQVSLNGFSFCGIDTLTKNINFVYEVDFAQYHKSARVEDYYKKAFLEYDELTATYDEVLVIHENNLSTFVPKPLFDENYSGNYLQYNTKVFESDFFAHDELDAFEMVNVYIPYVNFNNYLLDQFETFEYFHVNSILVTKLMEISKNTSEKQMFVHIGKDHFEIAVIENQKLLVFNSFDYQTKEDFIYYILFTAEQLLLNPETFKLTLLGQISENDNLYKIAYKYVRNVSLINIFHTQKHNNFSSEENLKHFILFNT</sequence>
<dbReference type="Gene3D" id="3.30.420.250">
    <property type="match status" value="1"/>
</dbReference>